<dbReference type="GO" id="GO:0005886">
    <property type="term" value="C:plasma membrane"/>
    <property type="evidence" value="ECO:0007669"/>
    <property type="project" value="UniProtKB-SubCell"/>
</dbReference>
<feature type="transmembrane region" description="Helical" evidence="13">
    <location>
        <begin position="1281"/>
        <end position="1300"/>
    </location>
</feature>
<feature type="transmembrane region" description="Helical" evidence="13">
    <location>
        <begin position="1095"/>
        <end position="1117"/>
    </location>
</feature>
<comment type="subcellular location">
    <subcellularLocation>
        <location evidence="3">Cell membrane</location>
        <topology evidence="3">Peripheral membrane protein</topology>
    </subcellularLocation>
    <subcellularLocation>
        <location evidence="4">Cytoplasm</location>
    </subcellularLocation>
    <subcellularLocation>
        <location evidence="2">Membrane</location>
        <topology evidence="2">Multi-pass membrane protein</topology>
    </subcellularLocation>
    <subcellularLocation>
        <location evidence="1">Nucleus</location>
    </subcellularLocation>
</comment>
<dbReference type="PANTHER" id="PTHR15593">
    <property type="entry name" value="PHOSPHATIDYLINOSITOL 3-KINASE REGULATORY SUBUNIT"/>
    <property type="match status" value="1"/>
</dbReference>
<feature type="compositionally biased region" description="Basic and acidic residues" evidence="12">
    <location>
        <begin position="390"/>
        <end position="399"/>
    </location>
</feature>
<feature type="domain" description="Major facilitator superfamily associated" evidence="14">
    <location>
        <begin position="874"/>
        <end position="1375"/>
    </location>
</feature>
<evidence type="ECO:0000256" key="1">
    <source>
        <dbReference type="ARBA" id="ARBA00004123"/>
    </source>
</evidence>
<feature type="compositionally biased region" description="Low complexity" evidence="12">
    <location>
        <begin position="1436"/>
        <end position="1445"/>
    </location>
</feature>
<evidence type="ECO:0000313" key="16">
    <source>
        <dbReference type="Proteomes" id="UP000283210"/>
    </source>
</evidence>
<reference evidence="15 16" key="1">
    <citation type="submission" date="2018-11" db="EMBL/GenBank/DDBJ databases">
        <authorList>
            <person name="Lopez-Roques C."/>
            <person name="Donnadieu C."/>
            <person name="Bouchez O."/>
            <person name="Klopp C."/>
            <person name="Cabau C."/>
            <person name="Zahm M."/>
        </authorList>
    </citation>
    <scope>NUCLEOTIDE SEQUENCE [LARGE SCALE GENOMIC DNA]</scope>
    <source>
        <strain evidence="15">RS831</strain>
        <tissue evidence="15">Whole body</tissue>
    </source>
</reference>
<evidence type="ECO:0000256" key="12">
    <source>
        <dbReference type="SAM" id="MobiDB-lite"/>
    </source>
</evidence>
<dbReference type="GO" id="GO:0007186">
    <property type="term" value="P:G protein-coupled receptor signaling pathway"/>
    <property type="evidence" value="ECO:0007669"/>
    <property type="project" value="TreeGrafter"/>
</dbReference>
<evidence type="ECO:0000256" key="3">
    <source>
        <dbReference type="ARBA" id="ARBA00004202"/>
    </source>
</evidence>
<gene>
    <name evidence="15" type="ORF">OJAV_G00074790</name>
</gene>
<proteinExistence type="predicted"/>
<dbReference type="PANTHER" id="PTHR15593:SF2">
    <property type="entry name" value="PHOSPHOINOSITIDE 3-KINASE REGULATORY SUBUNIT 5"/>
    <property type="match status" value="1"/>
</dbReference>
<dbReference type="InterPro" id="IPR036259">
    <property type="entry name" value="MFS_trans_sf"/>
</dbReference>
<dbReference type="OrthoDB" id="9932678at2759"/>
<evidence type="ECO:0000256" key="6">
    <source>
        <dbReference type="ARBA" id="ARBA00022490"/>
    </source>
</evidence>
<dbReference type="GO" id="GO:0005944">
    <property type="term" value="C:phosphatidylinositol 3-kinase complex, class IB"/>
    <property type="evidence" value="ECO:0007669"/>
    <property type="project" value="InterPro"/>
</dbReference>
<evidence type="ECO:0000256" key="11">
    <source>
        <dbReference type="ARBA" id="ARBA00040195"/>
    </source>
</evidence>
<feature type="region of interest" description="Disordered" evidence="12">
    <location>
        <begin position="329"/>
        <end position="407"/>
    </location>
</feature>
<name>A0A3S2Q3Q5_ORYJA</name>
<dbReference type="SUPFAM" id="SSF103473">
    <property type="entry name" value="MFS general substrate transporter"/>
    <property type="match status" value="1"/>
</dbReference>
<keyword evidence="10" id="KW-0539">Nucleus</keyword>
<feature type="region of interest" description="Disordered" evidence="12">
    <location>
        <begin position="456"/>
        <end position="476"/>
    </location>
</feature>
<dbReference type="EMBL" id="CM012444">
    <property type="protein sequence ID" value="RVE69131.1"/>
    <property type="molecule type" value="Genomic_DNA"/>
</dbReference>
<evidence type="ECO:0000256" key="2">
    <source>
        <dbReference type="ARBA" id="ARBA00004141"/>
    </source>
</evidence>
<feature type="region of interest" description="Disordered" evidence="12">
    <location>
        <begin position="1410"/>
        <end position="1445"/>
    </location>
</feature>
<feature type="compositionally biased region" description="Low complexity" evidence="12">
    <location>
        <begin position="345"/>
        <end position="379"/>
    </location>
</feature>
<keyword evidence="5" id="KW-1003">Cell membrane</keyword>
<evidence type="ECO:0000313" key="15">
    <source>
        <dbReference type="EMBL" id="RVE69131.1"/>
    </source>
</evidence>
<dbReference type="Pfam" id="PF10486">
    <property type="entry name" value="PI3K_1B_p101"/>
    <property type="match status" value="1"/>
</dbReference>
<dbReference type="InterPro" id="IPR024989">
    <property type="entry name" value="MFS_assoc_dom"/>
</dbReference>
<dbReference type="Proteomes" id="UP000283210">
    <property type="component" value="Chromosome 8"/>
</dbReference>
<feature type="compositionally biased region" description="Acidic residues" evidence="12">
    <location>
        <begin position="380"/>
        <end position="389"/>
    </location>
</feature>
<evidence type="ECO:0000259" key="14">
    <source>
        <dbReference type="Pfam" id="PF12832"/>
    </source>
</evidence>
<evidence type="ECO:0000256" key="10">
    <source>
        <dbReference type="ARBA" id="ARBA00023242"/>
    </source>
</evidence>
<evidence type="ECO:0000256" key="8">
    <source>
        <dbReference type="ARBA" id="ARBA00022989"/>
    </source>
</evidence>
<sequence length="1445" mass="159605">MSEQSSCTEDRIQHLLERCLYHLNLNSPDKHLWTAGLCISRWCLEELVKRDPRNFLIALQEILRKTEEVLEQSQHELVVPLTLLFSSALLRIPHMSPECNVLQEAYQLFHRFLSWPEPCSSACKRLLGIIQQELRAPGVSFQRMLRTEQDIPHDGTRSKSIMVLLVNPDEDIPPEVQLASEQLSKAGSSTRGVSITLILHSFQAVLGAKYDLHAALEEKSTEELQQLLEAITDRMETAASTPDHRTAREGLIQSMERIGGSLAAPAANAERHLETFGLTSPRCHMCLWEDDSFDFLRGILSSDYCPDSLVESFLKASPADEEYHIDTSMDEEDELDSNRVEVQSHRISSASSSSRDSTFSSHSLSSSWSAPSGSSGVESDFSEDPTPEDSDQRSQPEPRKKPKKKSKSLLGIERFALLFKTPLSPSTTRRVQSMGVYDISKDSQRSGLQLKAHKSFMRQTRPTHSPAPPTEPLSPQRNLCVRRRPILSCSEDGLPDVPTLVKVVVFGGDREAGRLARAYCDLQQKESKCPLLTRMCKLQFYFVPTKRRTDSKPTGSVESDVPAGEESSSDISQMLGVMDPWYDRNVFSLLSLSSEVLCQVPPKEDGVSRYNPEHLALLADLVLYYCRHAEEPVLMQLYQAELTLAGGERRREVFIHSLELGHTAGTRAVKSMGAASKRFGIDEEREAVPLALSVAYNKVAVSGRSQWIHSEMVCTSINLYKTCQEADLLDLKDGLYITVTEVLRRQCSKSRKSLNQLILSSKTKVDNVQVIAGNDGTTFTVCLDQDEKKFIQGVTRCEVSLCCKPGAGSDWTSYKPLPGQVRPVDPTYCSLLCLPITCFSASLVFKGRVPLQEHHDEEDQTDRHQSGHRPRAGIFSFLCSCSKASLLPFLTLYFRQLGLSPAMTGVVMGTQHCITLVWSPLSALLCRHYNKRRVVISCSLVLSALVALLMLVVPPTDVSGSPFCNASNLGVEPNDSLAEELRVTPAGPRSWTSVHLKAPVSRPSRTNTSVTRSEASPRQNVTKEVPPSARNTSVLLSGVTTPTRTSSVLHSSINSSVELLRRKRSEVISSKPEEKNRESLDFLSSLKEMDVHTQLFFLLMFLVSAWEFVAAPLEWAVDDGLFEYLDFADAADRHGSRELWALLGGACGVGVSGLLVSQLSCVLAAGTPRSVVHFYTYAGLAGVALPAAVYHPLYLNRKRQRAGGLAKAVQLVQGSPRALLCALTVFLVGGAGSAVDNFLLWQMQDGGGSELHMGLALSLGLLSQAAFPLFAGWVSKLLSPGRVLVVGAASLGLQCFYYSFLWGPWAALPAQVLSCFSKGAVWWAVRVHCEDLAVPGAERSVRRVYKSVALHLGSGVGSFVGGFAAQRFGVTWLFRGVAVGLMAWCVCLPLLQWRAPRQRRINYSRLLAADGSDATDSESEQERDWLDKAMEDDRSNNNNSRRTSH</sequence>
<feature type="region of interest" description="Disordered" evidence="12">
    <location>
        <begin position="992"/>
        <end position="1027"/>
    </location>
</feature>
<evidence type="ECO:0000256" key="5">
    <source>
        <dbReference type="ARBA" id="ARBA00022475"/>
    </source>
</evidence>
<feature type="transmembrane region" description="Helical" evidence="13">
    <location>
        <begin position="1216"/>
        <end position="1235"/>
    </location>
</feature>
<feature type="transmembrane region" description="Helical" evidence="13">
    <location>
        <begin position="1172"/>
        <end position="1195"/>
    </location>
</feature>
<dbReference type="InterPro" id="IPR019522">
    <property type="entry name" value="PIK3R5/6"/>
</dbReference>
<feature type="transmembrane region" description="Helical" evidence="13">
    <location>
        <begin position="934"/>
        <end position="953"/>
    </location>
</feature>
<reference evidence="15 16" key="2">
    <citation type="submission" date="2019-01" db="EMBL/GenBank/DDBJ databases">
        <title>A chromosome length genome reference of the Java medaka (oryzias javanicus).</title>
        <authorList>
            <person name="Herpin A."/>
            <person name="Takehana Y."/>
            <person name="Naruse K."/>
            <person name="Ansai S."/>
            <person name="Kawaguchi M."/>
        </authorList>
    </citation>
    <scope>NUCLEOTIDE SEQUENCE [LARGE SCALE GENOMIC DNA]</scope>
    <source>
        <strain evidence="15">RS831</strain>
        <tissue evidence="15">Whole body</tissue>
    </source>
</reference>
<evidence type="ECO:0000256" key="7">
    <source>
        <dbReference type="ARBA" id="ARBA00022692"/>
    </source>
</evidence>
<keyword evidence="7 13" id="KW-0812">Transmembrane</keyword>
<evidence type="ECO:0000256" key="13">
    <source>
        <dbReference type="SAM" id="Phobius"/>
    </source>
</evidence>
<evidence type="ECO:0000256" key="4">
    <source>
        <dbReference type="ARBA" id="ARBA00004496"/>
    </source>
</evidence>
<feature type="compositionally biased region" description="Polar residues" evidence="12">
    <location>
        <begin position="1003"/>
        <end position="1022"/>
    </location>
</feature>
<dbReference type="Pfam" id="PF12832">
    <property type="entry name" value="MFS_1_like"/>
    <property type="match status" value="1"/>
</dbReference>
<feature type="transmembrane region" description="Helical" evidence="13">
    <location>
        <begin position="1255"/>
        <end position="1274"/>
    </location>
</feature>
<accession>A0A3S2Q3Q5</accession>
<protein>
    <recommendedName>
        <fullName evidence="11">Phosphoinositide 3-kinase regulatory subunit 5</fullName>
    </recommendedName>
</protein>
<feature type="transmembrane region" description="Helical" evidence="13">
    <location>
        <begin position="1372"/>
        <end position="1391"/>
    </location>
</feature>
<feature type="region of interest" description="Disordered" evidence="12">
    <location>
        <begin position="547"/>
        <end position="568"/>
    </location>
</feature>
<dbReference type="GO" id="GO:0005634">
    <property type="term" value="C:nucleus"/>
    <property type="evidence" value="ECO:0007669"/>
    <property type="project" value="UniProtKB-SubCell"/>
</dbReference>
<keyword evidence="8 13" id="KW-1133">Transmembrane helix</keyword>
<keyword evidence="16" id="KW-1185">Reference proteome</keyword>
<keyword evidence="9 13" id="KW-0472">Membrane</keyword>
<evidence type="ECO:0000256" key="9">
    <source>
        <dbReference type="ARBA" id="ARBA00023136"/>
    </source>
</evidence>
<dbReference type="GO" id="GO:0005737">
    <property type="term" value="C:cytoplasm"/>
    <property type="evidence" value="ECO:0007669"/>
    <property type="project" value="UniProtKB-SubCell"/>
</dbReference>
<feature type="compositionally biased region" description="Basic and acidic residues" evidence="12">
    <location>
        <begin position="1420"/>
        <end position="1435"/>
    </location>
</feature>
<organism evidence="15 16">
    <name type="scientific">Oryzias javanicus</name>
    <name type="common">Javanese ricefish</name>
    <name type="synonym">Aplocheilus javanicus</name>
    <dbReference type="NCBI Taxonomy" id="123683"/>
    <lineage>
        <taxon>Eukaryota</taxon>
        <taxon>Metazoa</taxon>
        <taxon>Chordata</taxon>
        <taxon>Craniata</taxon>
        <taxon>Vertebrata</taxon>
        <taxon>Euteleostomi</taxon>
        <taxon>Actinopterygii</taxon>
        <taxon>Neopterygii</taxon>
        <taxon>Teleostei</taxon>
        <taxon>Neoteleostei</taxon>
        <taxon>Acanthomorphata</taxon>
        <taxon>Ovalentaria</taxon>
        <taxon>Atherinomorphae</taxon>
        <taxon>Beloniformes</taxon>
        <taxon>Adrianichthyidae</taxon>
        <taxon>Oryziinae</taxon>
        <taxon>Oryzias</taxon>
    </lineage>
</organism>
<keyword evidence="6" id="KW-0963">Cytoplasm</keyword>
<feature type="transmembrane region" description="Helical" evidence="13">
    <location>
        <begin position="1138"/>
        <end position="1166"/>
    </location>
</feature>
<dbReference type="Gene3D" id="1.20.1250.20">
    <property type="entry name" value="MFS general substrate transporter like domains"/>
    <property type="match status" value="2"/>
</dbReference>
<dbReference type="GO" id="GO:0046935">
    <property type="term" value="F:1-phosphatidylinositol-3-kinase regulator activity"/>
    <property type="evidence" value="ECO:0007669"/>
    <property type="project" value="InterPro"/>
</dbReference>